<dbReference type="SUPFAM" id="SSF55073">
    <property type="entry name" value="Nucleotide cyclase"/>
    <property type="match status" value="1"/>
</dbReference>
<dbReference type="InterPro" id="IPR000014">
    <property type="entry name" value="PAS"/>
</dbReference>
<dbReference type="CDD" id="cd01948">
    <property type="entry name" value="EAL"/>
    <property type="match status" value="1"/>
</dbReference>
<evidence type="ECO:0000313" key="6">
    <source>
        <dbReference type="EMBL" id="TCW32325.1"/>
    </source>
</evidence>
<feature type="domain" description="PAS" evidence="2">
    <location>
        <begin position="519"/>
        <end position="584"/>
    </location>
</feature>
<dbReference type="Pfam" id="PF13426">
    <property type="entry name" value="PAS_9"/>
    <property type="match status" value="2"/>
</dbReference>
<dbReference type="Pfam" id="PF00563">
    <property type="entry name" value="EAL"/>
    <property type="match status" value="1"/>
</dbReference>
<comment type="caution">
    <text evidence="6">The sequence shown here is derived from an EMBL/GenBank/DDBJ whole genome shotgun (WGS) entry which is preliminary data.</text>
</comment>
<dbReference type="InterPro" id="IPR029787">
    <property type="entry name" value="Nucleotide_cyclase"/>
</dbReference>
<sequence length="1078" mass="118168">MAGAFLASVFCWPAEPFSPLWLASFLPHGLFAFQLQRRGLRSVWWWPLAAGGVFLLRADPAWVLVLAGSLYGLHAGLQMAGLRPEAPPPAHPRALLRLLAKLALYPAPAIPLLLGLCMLPFGPAPTLLGWLVHGWGVLGLALTLAVPLSLAELPPKRFLWLELPLLSLAVIGLGLILVLVDRPPFPVVTLFFPVILAGAFRGGIHGTALTAALAYLLVSLGGQYNWLNTSADMAFLSGGVTDTVLGLAFAVAGLCMAVLVEGFGRNQRALSEFQARIESMVNNSPNMMSLKGLDGRFLLVNRAYARLLGRLPDQLVGRTAGEFFQADDARLIEAQDEMVLRSLEARQFEESFELNGKTYTLLVSKFPLFDAHGRPAGVGSVDTDITQVREEERAKHEAEEKFRALVEQSLVGIYILQDERMVYVNSKLADIAGFAVGEMTGMSLEALLLVPGEVERIRKQIARRHSENIAVMHYQTRARHKAGGAVDIEVHSRLFEYQGRPAIIGVVVDITDRISADANQKLSAKVFETSAAGIVITDASGCIQAVNPAFTRITGYGEEEAVGRVSRMFSDSHPGSGTSMRESLLSVGYWQGEMLDRRKSGDWYPAELSISALRDPEGQATHFVGVFSDITVRKQAEERLQFLASHDPLTRLPNRTSLTAALESAILARSGTSEPMALLFIDLDRFKLINDSFGHQAGDELLRIIAGRLQAAVGERGQLARLGGDEFTLLVPSFQAQDDLARLAEDVLTVLIQPLRLENHEVFVTGSIGISLYPNDGVDARTLLKHADVAMYRAKEAGKNTYQFFDAEMNTQTFERLLLENGLRLALEHQEFELHYQPQVDAVSRSLQGVEVLLRWRHPELGLIPPSRFIPLAEETGLIRPIGHWVLREACRQVTAWERQGLFVPRVAVNLSARQFEQQSLIGNVAQALAEARLPASRLELEMTESMIMQNPVEAVGLLKELKALGVQLSIDDFGTGYSSLSNLKRFPLDTLKIDRSFVDGLPDDEDSAAIAEAILAMARKLKFTVVAEGVETEAQAGFLTLKGCAMLQGYLISRPLPAPAFADYLRARLRPEAALDG</sequence>
<dbReference type="Pfam" id="PF00990">
    <property type="entry name" value="GGDEF"/>
    <property type="match status" value="1"/>
</dbReference>
<feature type="domain" description="PAC" evidence="3">
    <location>
        <begin position="590"/>
        <end position="642"/>
    </location>
</feature>
<dbReference type="CDD" id="cd00130">
    <property type="entry name" value="PAS"/>
    <property type="match status" value="3"/>
</dbReference>
<dbReference type="PANTHER" id="PTHR44757:SF2">
    <property type="entry name" value="BIOFILM ARCHITECTURE MAINTENANCE PROTEIN MBAA"/>
    <property type="match status" value="1"/>
</dbReference>
<dbReference type="EMBL" id="SMDA01000003">
    <property type="protein sequence ID" value="TCW32325.1"/>
    <property type="molecule type" value="Genomic_DNA"/>
</dbReference>
<proteinExistence type="predicted"/>
<evidence type="ECO:0000256" key="1">
    <source>
        <dbReference type="SAM" id="Phobius"/>
    </source>
</evidence>
<evidence type="ECO:0000259" key="2">
    <source>
        <dbReference type="PROSITE" id="PS50112"/>
    </source>
</evidence>
<dbReference type="SMART" id="SM00052">
    <property type="entry name" value="EAL"/>
    <property type="match status" value="1"/>
</dbReference>
<reference evidence="6 7" key="1">
    <citation type="submission" date="2019-03" db="EMBL/GenBank/DDBJ databases">
        <title>Genomic Encyclopedia of Type Strains, Phase IV (KMG-IV): sequencing the most valuable type-strain genomes for metagenomic binning, comparative biology and taxonomic classification.</title>
        <authorList>
            <person name="Goeker M."/>
        </authorList>
    </citation>
    <scope>NUCLEOTIDE SEQUENCE [LARGE SCALE GENOMIC DNA]</scope>
    <source>
        <strain evidence="6 7">DSM 18507</strain>
    </source>
</reference>
<dbReference type="SMART" id="SM00091">
    <property type="entry name" value="PAS"/>
    <property type="match status" value="3"/>
</dbReference>
<evidence type="ECO:0000259" key="4">
    <source>
        <dbReference type="PROSITE" id="PS50883"/>
    </source>
</evidence>
<dbReference type="SUPFAM" id="SSF55785">
    <property type="entry name" value="PYP-like sensor domain (PAS domain)"/>
    <property type="match status" value="3"/>
</dbReference>
<dbReference type="Gene3D" id="3.30.70.270">
    <property type="match status" value="1"/>
</dbReference>
<dbReference type="PROSITE" id="PS50887">
    <property type="entry name" value="GGDEF"/>
    <property type="match status" value="1"/>
</dbReference>
<dbReference type="PROSITE" id="PS50113">
    <property type="entry name" value="PAC"/>
    <property type="match status" value="2"/>
</dbReference>
<dbReference type="InterPro" id="IPR035919">
    <property type="entry name" value="EAL_sf"/>
</dbReference>
<dbReference type="InterPro" id="IPR000160">
    <property type="entry name" value="GGDEF_dom"/>
</dbReference>
<evidence type="ECO:0000313" key="7">
    <source>
        <dbReference type="Proteomes" id="UP000294801"/>
    </source>
</evidence>
<keyword evidence="1" id="KW-0812">Transmembrane</keyword>
<feature type="domain" description="PAS" evidence="2">
    <location>
        <begin position="273"/>
        <end position="343"/>
    </location>
</feature>
<gene>
    <name evidence="6" type="ORF">EV669_103241</name>
</gene>
<dbReference type="InterPro" id="IPR001610">
    <property type="entry name" value="PAC"/>
</dbReference>
<feature type="transmembrane region" description="Helical" evidence="1">
    <location>
        <begin position="244"/>
        <end position="264"/>
    </location>
</feature>
<dbReference type="PROSITE" id="PS50112">
    <property type="entry name" value="PAS"/>
    <property type="match status" value="3"/>
</dbReference>
<dbReference type="InterPro" id="IPR052155">
    <property type="entry name" value="Biofilm_reg_signaling"/>
</dbReference>
<feature type="domain" description="GGDEF" evidence="5">
    <location>
        <begin position="674"/>
        <end position="807"/>
    </location>
</feature>
<feature type="transmembrane region" description="Helical" evidence="1">
    <location>
        <begin position="102"/>
        <end position="121"/>
    </location>
</feature>
<feature type="domain" description="EAL" evidence="4">
    <location>
        <begin position="816"/>
        <end position="1070"/>
    </location>
</feature>
<feature type="domain" description="PAS" evidence="2">
    <location>
        <begin position="398"/>
        <end position="468"/>
    </location>
</feature>
<feature type="transmembrane region" description="Helical" evidence="1">
    <location>
        <begin position="127"/>
        <end position="146"/>
    </location>
</feature>
<dbReference type="SMART" id="SM00267">
    <property type="entry name" value="GGDEF"/>
    <property type="match status" value="1"/>
</dbReference>
<keyword evidence="7" id="KW-1185">Reference proteome</keyword>
<feature type="transmembrane region" description="Helical" evidence="1">
    <location>
        <begin position="158"/>
        <end position="178"/>
    </location>
</feature>
<keyword evidence="1" id="KW-1133">Transmembrane helix</keyword>
<dbReference type="Pfam" id="PF08448">
    <property type="entry name" value="PAS_4"/>
    <property type="match status" value="1"/>
</dbReference>
<evidence type="ECO:0000259" key="5">
    <source>
        <dbReference type="PROSITE" id="PS50887"/>
    </source>
</evidence>
<dbReference type="Gene3D" id="3.30.450.20">
    <property type="entry name" value="PAS domain"/>
    <property type="match status" value="3"/>
</dbReference>
<keyword evidence="1" id="KW-0472">Membrane</keyword>
<accession>A0ABY2D2T2</accession>
<feature type="transmembrane region" description="Helical" evidence="1">
    <location>
        <begin position="61"/>
        <end position="82"/>
    </location>
</feature>
<feature type="domain" description="PAC" evidence="3">
    <location>
        <begin position="341"/>
        <end position="397"/>
    </location>
</feature>
<dbReference type="InterPro" id="IPR013656">
    <property type="entry name" value="PAS_4"/>
</dbReference>
<dbReference type="NCBIfam" id="TIGR00229">
    <property type="entry name" value="sensory_box"/>
    <property type="match status" value="3"/>
</dbReference>
<dbReference type="CDD" id="cd01949">
    <property type="entry name" value="GGDEF"/>
    <property type="match status" value="1"/>
</dbReference>
<dbReference type="PANTHER" id="PTHR44757">
    <property type="entry name" value="DIGUANYLATE CYCLASE DGCP"/>
    <property type="match status" value="1"/>
</dbReference>
<dbReference type="NCBIfam" id="TIGR00254">
    <property type="entry name" value="GGDEF"/>
    <property type="match status" value="1"/>
</dbReference>
<dbReference type="SMART" id="SM00086">
    <property type="entry name" value="PAC"/>
    <property type="match status" value="3"/>
</dbReference>
<dbReference type="InterPro" id="IPR001633">
    <property type="entry name" value="EAL_dom"/>
</dbReference>
<dbReference type="Gene3D" id="3.20.20.450">
    <property type="entry name" value="EAL domain"/>
    <property type="match status" value="1"/>
</dbReference>
<dbReference type="InterPro" id="IPR035965">
    <property type="entry name" value="PAS-like_dom_sf"/>
</dbReference>
<evidence type="ECO:0000259" key="3">
    <source>
        <dbReference type="PROSITE" id="PS50113"/>
    </source>
</evidence>
<dbReference type="SUPFAM" id="SSF141868">
    <property type="entry name" value="EAL domain-like"/>
    <property type="match status" value="1"/>
</dbReference>
<dbReference type="InterPro" id="IPR043128">
    <property type="entry name" value="Rev_trsase/Diguanyl_cyclase"/>
</dbReference>
<organism evidence="6 7">
    <name type="scientific">Gulbenkiania mobilis</name>
    <dbReference type="NCBI Taxonomy" id="397457"/>
    <lineage>
        <taxon>Bacteria</taxon>
        <taxon>Pseudomonadati</taxon>
        <taxon>Pseudomonadota</taxon>
        <taxon>Betaproteobacteria</taxon>
        <taxon>Neisseriales</taxon>
        <taxon>Chromobacteriaceae</taxon>
        <taxon>Gulbenkiania</taxon>
    </lineage>
</organism>
<protein>
    <submittedName>
        <fullName evidence="6">PAS domain S-box-containing protein/diguanylate cyclase (GGDEF)-like protein</fullName>
    </submittedName>
</protein>
<name>A0ABY2D2T2_GULMO</name>
<dbReference type="Proteomes" id="UP000294801">
    <property type="component" value="Unassembled WGS sequence"/>
</dbReference>
<dbReference type="PROSITE" id="PS50883">
    <property type="entry name" value="EAL"/>
    <property type="match status" value="1"/>
</dbReference>
<dbReference type="InterPro" id="IPR000700">
    <property type="entry name" value="PAS-assoc_C"/>
</dbReference>